<dbReference type="SMART" id="SM00316">
    <property type="entry name" value="S1"/>
    <property type="match status" value="1"/>
</dbReference>
<keyword evidence="6 9" id="KW-0479">Metal-binding</keyword>
<accession>A0A4Q7IR22</accession>
<keyword evidence="7 9" id="KW-0460">Magnesium</keyword>
<proteinExistence type="inferred from homology"/>
<evidence type="ECO:0000256" key="7">
    <source>
        <dbReference type="ARBA" id="ARBA00022842"/>
    </source>
</evidence>
<dbReference type="Proteomes" id="UP000291338">
    <property type="component" value="Unassembled WGS sequence"/>
</dbReference>
<dbReference type="FunFam" id="3.30.1370.10:FF:000001">
    <property type="entry name" value="Polyribonucleotide nucleotidyltransferase"/>
    <property type="match status" value="1"/>
</dbReference>
<dbReference type="InterPro" id="IPR001247">
    <property type="entry name" value="ExoRNase_PH_dom1"/>
</dbReference>
<dbReference type="PANTHER" id="PTHR11252:SF0">
    <property type="entry name" value="POLYRIBONUCLEOTIDE NUCLEOTIDYLTRANSFERASE 1, MITOCHONDRIAL"/>
    <property type="match status" value="1"/>
</dbReference>
<evidence type="ECO:0000256" key="5">
    <source>
        <dbReference type="ARBA" id="ARBA00022695"/>
    </source>
</evidence>
<comment type="function">
    <text evidence="9">Involved in mRNA degradation. Catalyzes the phosphorolysis of single-stranded polyribonucleotides processively in the 3'- to 5'-direction.</text>
</comment>
<organism evidence="11 12">
    <name type="scientific">Pseudoalteromonas phenolica</name>
    <dbReference type="NCBI Taxonomy" id="161398"/>
    <lineage>
        <taxon>Bacteria</taxon>
        <taxon>Pseudomonadati</taxon>
        <taxon>Pseudomonadota</taxon>
        <taxon>Gammaproteobacteria</taxon>
        <taxon>Alteromonadales</taxon>
        <taxon>Pseudoalteromonadaceae</taxon>
        <taxon>Pseudoalteromonas</taxon>
    </lineage>
</organism>
<dbReference type="SUPFAM" id="SSF54211">
    <property type="entry name" value="Ribosomal protein S5 domain 2-like"/>
    <property type="match status" value="2"/>
</dbReference>
<dbReference type="Pfam" id="PF03726">
    <property type="entry name" value="PNPase"/>
    <property type="match status" value="1"/>
</dbReference>
<dbReference type="GO" id="GO:0000287">
    <property type="term" value="F:magnesium ion binding"/>
    <property type="evidence" value="ECO:0007669"/>
    <property type="project" value="UniProtKB-UniRule"/>
</dbReference>
<dbReference type="InterPro" id="IPR036456">
    <property type="entry name" value="PNPase_PH_RNA-bd_sf"/>
</dbReference>
<evidence type="ECO:0000256" key="8">
    <source>
        <dbReference type="ARBA" id="ARBA00022884"/>
    </source>
</evidence>
<dbReference type="SUPFAM" id="SSF46915">
    <property type="entry name" value="Polynucleotide phosphorylase/guanosine pentaphosphate synthase (PNPase/GPSI), domain 3"/>
    <property type="match status" value="1"/>
</dbReference>
<dbReference type="SUPFAM" id="SSF55666">
    <property type="entry name" value="Ribonuclease PH domain 2-like"/>
    <property type="match status" value="2"/>
</dbReference>
<feature type="domain" description="S1 motif" evidence="10">
    <location>
        <begin position="624"/>
        <end position="692"/>
    </location>
</feature>
<comment type="subunit">
    <text evidence="9">Component of the RNA degradosome, which is a multiprotein complex involved in RNA processing and mRNA degradation.</text>
</comment>
<dbReference type="InterPro" id="IPR036345">
    <property type="entry name" value="ExoRNase_PH_dom2_sf"/>
</dbReference>
<dbReference type="FunFam" id="3.30.230.70:FF:000001">
    <property type="entry name" value="Polyribonucleotide nucleotidyltransferase"/>
    <property type="match status" value="1"/>
</dbReference>
<dbReference type="Pfam" id="PF03725">
    <property type="entry name" value="RNase_PH_C"/>
    <property type="match status" value="1"/>
</dbReference>
<feature type="binding site" evidence="9">
    <location>
        <position position="494"/>
    </location>
    <ligand>
        <name>Mg(2+)</name>
        <dbReference type="ChEBI" id="CHEBI:18420"/>
    </ligand>
</feature>
<dbReference type="SUPFAM" id="SSF54791">
    <property type="entry name" value="Eukaryotic type KH-domain (KH-domain type I)"/>
    <property type="match status" value="1"/>
</dbReference>
<dbReference type="Pfam" id="PF00575">
    <property type="entry name" value="S1"/>
    <property type="match status" value="1"/>
</dbReference>
<dbReference type="GO" id="GO:0006402">
    <property type="term" value="P:mRNA catabolic process"/>
    <property type="evidence" value="ECO:0007669"/>
    <property type="project" value="UniProtKB-UniRule"/>
</dbReference>
<protein>
    <recommendedName>
        <fullName evidence="9">Polyribonucleotide nucleotidyltransferase</fullName>
        <ecNumber evidence="9">2.7.7.8</ecNumber>
    </recommendedName>
    <alternativeName>
        <fullName evidence="9">Polynucleotide phosphorylase</fullName>
        <shortName evidence="9">PNPase</shortName>
    </alternativeName>
</protein>
<dbReference type="NCBIfam" id="NF008805">
    <property type="entry name" value="PRK11824.1"/>
    <property type="match status" value="1"/>
</dbReference>
<feature type="binding site" evidence="9">
    <location>
        <position position="488"/>
    </location>
    <ligand>
        <name>Mg(2+)</name>
        <dbReference type="ChEBI" id="CHEBI:18420"/>
    </ligand>
</feature>
<dbReference type="InterPro" id="IPR020568">
    <property type="entry name" value="Ribosomal_Su5_D2-typ_SF"/>
</dbReference>
<dbReference type="SUPFAM" id="SSF50249">
    <property type="entry name" value="Nucleic acid-binding proteins"/>
    <property type="match status" value="1"/>
</dbReference>
<dbReference type="InterPro" id="IPR004087">
    <property type="entry name" value="KH_dom"/>
</dbReference>
<keyword evidence="4 9" id="KW-0808">Transferase</keyword>
<keyword evidence="5 9" id="KW-0548">Nucleotidyltransferase</keyword>
<dbReference type="InterPro" id="IPR003029">
    <property type="entry name" value="S1_domain"/>
</dbReference>
<dbReference type="CDD" id="cd11363">
    <property type="entry name" value="RNase_PH_PNPase_1"/>
    <property type="match status" value="1"/>
</dbReference>
<dbReference type="GO" id="GO:0004654">
    <property type="term" value="F:polyribonucleotide nucleotidyltransferase activity"/>
    <property type="evidence" value="ECO:0007669"/>
    <property type="project" value="UniProtKB-UniRule"/>
</dbReference>
<name>A0A4Q7IR22_9GAMM</name>
<keyword evidence="8 9" id="KW-0694">RNA-binding</keyword>
<comment type="similarity">
    <text evidence="2 9">Belongs to the polyribonucleotide nucleotidyltransferase family.</text>
</comment>
<dbReference type="Gene3D" id="3.30.1370.10">
    <property type="entry name" value="K Homology domain, type 1"/>
    <property type="match status" value="1"/>
</dbReference>
<evidence type="ECO:0000256" key="6">
    <source>
        <dbReference type="ARBA" id="ARBA00022723"/>
    </source>
</evidence>
<dbReference type="SMART" id="SM00322">
    <property type="entry name" value="KH"/>
    <property type="match status" value="1"/>
</dbReference>
<dbReference type="InterPro" id="IPR012162">
    <property type="entry name" value="PNPase"/>
</dbReference>
<evidence type="ECO:0000259" key="10">
    <source>
        <dbReference type="PROSITE" id="PS50126"/>
    </source>
</evidence>
<dbReference type="InterPro" id="IPR004088">
    <property type="entry name" value="KH_dom_type_1"/>
</dbReference>
<evidence type="ECO:0000256" key="9">
    <source>
        <dbReference type="HAMAP-Rule" id="MF_01595"/>
    </source>
</evidence>
<dbReference type="PROSITE" id="PS50084">
    <property type="entry name" value="KH_TYPE_1"/>
    <property type="match status" value="1"/>
</dbReference>
<dbReference type="PIRSF" id="PIRSF005499">
    <property type="entry name" value="PNPase"/>
    <property type="match status" value="1"/>
</dbReference>
<dbReference type="GO" id="GO:0006396">
    <property type="term" value="P:RNA processing"/>
    <property type="evidence" value="ECO:0007669"/>
    <property type="project" value="InterPro"/>
</dbReference>
<gene>
    <name evidence="9 11" type="primary">pnp</name>
    <name evidence="11" type="ORF">C1E23_01870</name>
</gene>
<dbReference type="FunFam" id="2.40.50.140:FF:000023">
    <property type="entry name" value="Polyribonucleotide nucleotidyltransferase"/>
    <property type="match status" value="1"/>
</dbReference>
<evidence type="ECO:0000256" key="1">
    <source>
        <dbReference type="ARBA" id="ARBA00004496"/>
    </source>
</evidence>
<dbReference type="AlphaFoldDB" id="A0A4Q7IR22"/>
<dbReference type="GO" id="GO:0003723">
    <property type="term" value="F:RNA binding"/>
    <property type="evidence" value="ECO:0007669"/>
    <property type="project" value="UniProtKB-UniRule"/>
</dbReference>
<dbReference type="EMBL" id="PPSX01000009">
    <property type="protein sequence ID" value="RZQ54784.1"/>
    <property type="molecule type" value="Genomic_DNA"/>
</dbReference>
<evidence type="ECO:0000256" key="3">
    <source>
        <dbReference type="ARBA" id="ARBA00022490"/>
    </source>
</evidence>
<dbReference type="InterPro" id="IPR012340">
    <property type="entry name" value="NA-bd_OB-fold"/>
</dbReference>
<dbReference type="InterPro" id="IPR036612">
    <property type="entry name" value="KH_dom_type_1_sf"/>
</dbReference>
<dbReference type="InterPro" id="IPR015847">
    <property type="entry name" value="ExoRNase_PH_dom2"/>
</dbReference>
<dbReference type="FunFam" id="3.30.230.70:FF:000002">
    <property type="entry name" value="Polyribonucleotide nucleotidyltransferase"/>
    <property type="match status" value="1"/>
</dbReference>
<reference evidence="11 12" key="1">
    <citation type="submission" date="2018-01" db="EMBL/GenBank/DDBJ databases">
        <title>Co-occurrence of chitin degradation, pigmentation and bioactivity in marine Pseudoalteromonas.</title>
        <authorList>
            <person name="Paulsen S."/>
            <person name="Gram L."/>
            <person name="Machado H."/>
        </authorList>
    </citation>
    <scope>NUCLEOTIDE SEQUENCE [LARGE SCALE GENOMIC DNA]</scope>
    <source>
        <strain evidence="11 12">S3898</strain>
    </source>
</reference>
<dbReference type="RefSeq" id="WP_130253950.1">
    <property type="nucleotide sequence ID" value="NZ_PPSX01000009.1"/>
</dbReference>
<dbReference type="PANTHER" id="PTHR11252">
    <property type="entry name" value="POLYRIBONUCLEOTIDE NUCLEOTIDYLTRANSFERASE"/>
    <property type="match status" value="1"/>
</dbReference>
<dbReference type="GO" id="GO:0000175">
    <property type="term" value="F:3'-5'-RNA exonuclease activity"/>
    <property type="evidence" value="ECO:0007669"/>
    <property type="project" value="TreeGrafter"/>
</dbReference>
<dbReference type="InterPro" id="IPR027408">
    <property type="entry name" value="PNPase/RNase_PH_dom_sf"/>
</dbReference>
<evidence type="ECO:0000256" key="4">
    <source>
        <dbReference type="ARBA" id="ARBA00022679"/>
    </source>
</evidence>
<dbReference type="InterPro" id="IPR015848">
    <property type="entry name" value="PNPase_PH_RNA-bd_bac/org-type"/>
</dbReference>
<comment type="subcellular location">
    <subcellularLocation>
        <location evidence="1 9">Cytoplasm</location>
    </subcellularLocation>
</comment>
<evidence type="ECO:0000313" key="12">
    <source>
        <dbReference type="Proteomes" id="UP000291338"/>
    </source>
</evidence>
<sequence length="708" mass="75705">MQAIIKEFQLGQHTVTLETGAIARQADGAVLASIGDTSVLVSVVGKREAAPGQDFFPLTVNYQERMYAAGRIPGGFLKREGRPNDGETLTARLIDRPIRPLFPDGFVNEVQVIATVVSVNPDIQPDMVAMIGTSAALAISGIPFNGPLGAVRVGYTDGQYVLNPTLTELESSKLDLVVAGTENAVLMVESEAEVLTEEEMLGAVVYGHEQAQAIIKAVEEFKAEAGKPAWDWTAPEKNVTLADKIAAIAEEKVGAAYLITDKVARKEAISAAKAEVVEKLTAELAEDESLDEQEVGKLFGSLEKKTVRGRIIAGEKRIDGREPDMVRALDVMTGVLPRTHGSAIFTRGETQALVTATLGTERDSQLIDDLTGTQKHHFMLHYNFPPFCVGETGFVGSPKRREIGHGNLAKRGVAAVLPTLEEFPYSIRVVSEITESNGSSSMASVCGTSLALMNAGVPVKASVAGIAMGLVKEGDDFVVLSDILGDEDHLGDMDFKVAGTNAGVTALQMDIKIEGITKEIMQIALKQAKAARLHILGVMDQAIAAPSEELSEFAPRIYTMNIPPKKIADVIGKGGATIRQLTEETGTTIEIEDDGTVKIAATDGQSAKDAIARVEALTAELEVGTLYTGKVVRIVDFGAFVNVLPGKDGLVHISQISEERVNNVSDHLTVGQEVKVKVLEVDRQGRVRLSIKEAVEKKADAEQEKPAE</sequence>
<dbReference type="EC" id="2.7.7.8" evidence="9"/>
<dbReference type="Gene3D" id="2.40.50.140">
    <property type="entry name" value="Nucleic acid-binding proteins"/>
    <property type="match status" value="1"/>
</dbReference>
<comment type="catalytic activity">
    <reaction evidence="9">
        <text>RNA(n+1) + phosphate = RNA(n) + a ribonucleoside 5'-diphosphate</text>
        <dbReference type="Rhea" id="RHEA:22096"/>
        <dbReference type="Rhea" id="RHEA-COMP:14527"/>
        <dbReference type="Rhea" id="RHEA-COMP:17342"/>
        <dbReference type="ChEBI" id="CHEBI:43474"/>
        <dbReference type="ChEBI" id="CHEBI:57930"/>
        <dbReference type="ChEBI" id="CHEBI:140395"/>
        <dbReference type="EC" id="2.7.7.8"/>
    </reaction>
</comment>
<comment type="cofactor">
    <cofactor evidence="9">
        <name>Mg(2+)</name>
        <dbReference type="ChEBI" id="CHEBI:18420"/>
    </cofactor>
</comment>
<comment type="caution">
    <text evidence="11">The sequence shown here is derived from an EMBL/GenBank/DDBJ whole genome shotgun (WGS) entry which is preliminary data.</text>
</comment>
<dbReference type="HAMAP" id="MF_01595">
    <property type="entry name" value="PNPase"/>
    <property type="match status" value="1"/>
</dbReference>
<dbReference type="GO" id="GO:0005829">
    <property type="term" value="C:cytosol"/>
    <property type="evidence" value="ECO:0007669"/>
    <property type="project" value="UniProtKB-ARBA"/>
</dbReference>
<dbReference type="Pfam" id="PF01138">
    <property type="entry name" value="RNase_PH"/>
    <property type="match status" value="2"/>
</dbReference>
<dbReference type="Pfam" id="PF00013">
    <property type="entry name" value="KH_1"/>
    <property type="match status" value="1"/>
</dbReference>
<dbReference type="NCBIfam" id="TIGR03591">
    <property type="entry name" value="polynuc_phos"/>
    <property type="match status" value="1"/>
</dbReference>
<evidence type="ECO:0000256" key="2">
    <source>
        <dbReference type="ARBA" id="ARBA00007404"/>
    </source>
</evidence>
<dbReference type="CDD" id="cd02393">
    <property type="entry name" value="KH-I_PNPase"/>
    <property type="match status" value="1"/>
</dbReference>
<keyword evidence="3 9" id="KW-0963">Cytoplasm</keyword>
<dbReference type="PROSITE" id="PS50126">
    <property type="entry name" value="S1"/>
    <property type="match status" value="1"/>
</dbReference>
<dbReference type="Gene3D" id="3.30.230.70">
    <property type="entry name" value="GHMP Kinase, N-terminal domain"/>
    <property type="match status" value="2"/>
</dbReference>
<evidence type="ECO:0000313" key="11">
    <source>
        <dbReference type="EMBL" id="RZQ54784.1"/>
    </source>
</evidence>
<dbReference type="CDD" id="cd04472">
    <property type="entry name" value="S1_PNPase"/>
    <property type="match status" value="1"/>
</dbReference>
<dbReference type="CDD" id="cd11364">
    <property type="entry name" value="RNase_PH_PNPase_2"/>
    <property type="match status" value="1"/>
</dbReference>